<comment type="catalytic activity">
    <reaction evidence="8">
        <text>malonyl-[ACP] + acetyl-CoA + H(+) = 3-oxobutanoyl-[ACP] + CO2 + CoA</text>
        <dbReference type="Rhea" id="RHEA:12080"/>
        <dbReference type="Rhea" id="RHEA-COMP:9623"/>
        <dbReference type="Rhea" id="RHEA-COMP:9625"/>
        <dbReference type="ChEBI" id="CHEBI:15378"/>
        <dbReference type="ChEBI" id="CHEBI:16526"/>
        <dbReference type="ChEBI" id="CHEBI:57287"/>
        <dbReference type="ChEBI" id="CHEBI:57288"/>
        <dbReference type="ChEBI" id="CHEBI:78449"/>
        <dbReference type="ChEBI" id="CHEBI:78450"/>
        <dbReference type="EC" id="2.3.1.180"/>
    </reaction>
</comment>
<feature type="active site" evidence="8">
    <location>
        <position position="262"/>
    </location>
</feature>
<comment type="domain">
    <text evidence="8">The last Arg residue of the ACP-binding site is essential for the weak association between ACP/AcpP and FabH.</text>
</comment>
<dbReference type="PANTHER" id="PTHR43091">
    <property type="entry name" value="3-OXOACYL-[ACYL-CARRIER-PROTEIN] SYNTHASE"/>
    <property type="match status" value="1"/>
</dbReference>
<dbReference type="InterPro" id="IPR016039">
    <property type="entry name" value="Thiolase-like"/>
</dbReference>
<dbReference type="SUPFAM" id="SSF53901">
    <property type="entry name" value="Thiolase-like"/>
    <property type="match status" value="1"/>
</dbReference>
<dbReference type="HAMAP" id="MF_01815">
    <property type="entry name" value="FabH"/>
    <property type="match status" value="1"/>
</dbReference>
<dbReference type="Pfam" id="PF08545">
    <property type="entry name" value="ACP_syn_III"/>
    <property type="match status" value="1"/>
</dbReference>
<evidence type="ECO:0000259" key="9">
    <source>
        <dbReference type="Pfam" id="PF08541"/>
    </source>
</evidence>
<keyword evidence="8" id="KW-0963">Cytoplasm</keyword>
<keyword evidence="2 8" id="KW-0444">Lipid biosynthesis</keyword>
<evidence type="ECO:0000256" key="7">
    <source>
        <dbReference type="ARBA" id="ARBA00023268"/>
    </source>
</evidence>
<name>A0ABR9PZQ5_9BACT</name>
<feature type="domain" description="Beta-ketoacyl-[acyl-carrier-protein] synthase III C-terminal" evidence="9">
    <location>
        <begin position="248"/>
        <end position="335"/>
    </location>
</feature>
<comment type="similarity">
    <text evidence="1 8">Belongs to the thiolase-like superfamily. FabH family.</text>
</comment>
<comment type="function">
    <text evidence="8">Catalyzes the condensation reaction of fatty acid synthesis by the addition to an acyl acceptor of two carbons from malonyl-ACP. Catalyzes the first condensation reaction which initiates fatty acid synthesis and may therefore play a role in governing the total rate of fatty acid production. Possesses both acetoacetyl-ACP synthase and acetyl transacylase activities. Its substrate specificity determines the biosynthesis of branched-chain and/or straight-chain of fatty acids.</text>
</comment>
<gene>
    <name evidence="8" type="primary">fabH</name>
    <name evidence="11" type="ORF">G4177_35235</name>
</gene>
<keyword evidence="8" id="KW-0012">Acyltransferase</keyword>
<evidence type="ECO:0000256" key="5">
    <source>
        <dbReference type="ARBA" id="ARBA00023098"/>
    </source>
</evidence>
<dbReference type="Proteomes" id="UP001516472">
    <property type="component" value="Unassembled WGS sequence"/>
</dbReference>
<evidence type="ECO:0000256" key="3">
    <source>
        <dbReference type="ARBA" id="ARBA00022679"/>
    </source>
</evidence>
<comment type="pathway">
    <text evidence="8">Lipid metabolism; fatty acid biosynthesis.</text>
</comment>
<comment type="subunit">
    <text evidence="8">Homodimer.</text>
</comment>
<reference evidence="11 12" key="1">
    <citation type="submission" date="2020-02" db="EMBL/GenBank/DDBJ databases">
        <authorList>
            <person name="Babadi Z.K."/>
            <person name="Risdian C."/>
            <person name="Ebrahimipour G.H."/>
            <person name="Wink J."/>
        </authorList>
    </citation>
    <scope>NUCLEOTIDE SEQUENCE [LARGE SCALE GENOMIC DNA]</scope>
    <source>
        <strain evidence="11 12">ZKHCc1 1396</strain>
    </source>
</reference>
<dbReference type="InterPro" id="IPR004655">
    <property type="entry name" value="FabH"/>
</dbReference>
<keyword evidence="4 8" id="KW-0276">Fatty acid metabolism</keyword>
<proteinExistence type="inferred from homology"/>
<keyword evidence="6 8" id="KW-0275">Fatty acid biosynthesis</keyword>
<dbReference type="CDD" id="cd00830">
    <property type="entry name" value="KAS_III"/>
    <property type="match status" value="1"/>
</dbReference>
<sequence>MSRTQILGTGSYAPARVLTNQDLEQLVDTSDAWIRERTGIQERRQAAPDEATSDLAVQASWQALEMAGVAPEALDLIIVGTVTPDMPMPSCAALVQAKLGARRAFAFDVSAACAGGLYALSVADQFVRTGQVKRALVVGAELLTRAVDWSDRNTCVLFGDGAGAMVLGPGPAQDEALDAVAPRGILSTCLRTDGAMADLLCIPAGGSRTPVTADNVDANLHKLKMNGKEVFRFAVRALVESTQASLGAHGMNPGQVDHVIAHQANLRILEAVLARLEIPREKCWLNLHKYGNTSSASLPMSLDEAQRAGRLKRGDVIAMMAIGAGMAWGSAVVRW</sequence>
<dbReference type="RefSeq" id="WP_193430564.1">
    <property type="nucleotide sequence ID" value="NZ_CBCSIP010000194.1"/>
</dbReference>
<dbReference type="NCBIfam" id="NF006829">
    <property type="entry name" value="PRK09352.1"/>
    <property type="match status" value="1"/>
</dbReference>
<evidence type="ECO:0000313" key="11">
    <source>
        <dbReference type="EMBL" id="MBE4753416.1"/>
    </source>
</evidence>
<dbReference type="Pfam" id="PF08541">
    <property type="entry name" value="ACP_syn_III_C"/>
    <property type="match status" value="1"/>
</dbReference>
<protein>
    <recommendedName>
        <fullName evidence="8">Beta-ketoacyl-[acyl-carrier-protein] synthase III</fullName>
        <shortName evidence="8">Beta-ketoacyl-ACP synthase III</shortName>
        <shortName evidence="8">KAS III</shortName>
        <ecNumber evidence="8">2.3.1.180</ecNumber>
    </recommendedName>
    <alternativeName>
        <fullName evidence="8">3-oxoacyl-[acyl-carrier-protein] synthase 3</fullName>
    </alternativeName>
    <alternativeName>
        <fullName evidence="8">3-oxoacyl-[acyl-carrier-protein] synthase III</fullName>
    </alternativeName>
</protein>
<evidence type="ECO:0000256" key="8">
    <source>
        <dbReference type="HAMAP-Rule" id="MF_01815"/>
    </source>
</evidence>
<dbReference type="PANTHER" id="PTHR43091:SF1">
    <property type="entry name" value="BETA-KETOACYL-[ACYL-CARRIER-PROTEIN] SYNTHASE III, CHLOROPLASTIC"/>
    <property type="match status" value="1"/>
</dbReference>
<dbReference type="EMBL" id="JAAIYO010000018">
    <property type="protein sequence ID" value="MBE4753416.1"/>
    <property type="molecule type" value="Genomic_DNA"/>
</dbReference>
<dbReference type="NCBIfam" id="TIGR00747">
    <property type="entry name" value="fabH"/>
    <property type="match status" value="1"/>
</dbReference>
<feature type="region of interest" description="ACP-binding" evidence="8">
    <location>
        <begin position="263"/>
        <end position="267"/>
    </location>
</feature>
<evidence type="ECO:0000256" key="1">
    <source>
        <dbReference type="ARBA" id="ARBA00008642"/>
    </source>
</evidence>
<keyword evidence="7 8" id="KW-0511">Multifunctional enzyme</keyword>
<organism evidence="11 12">
    <name type="scientific">Corallococcus soli</name>
    <dbReference type="NCBI Taxonomy" id="2710757"/>
    <lineage>
        <taxon>Bacteria</taxon>
        <taxon>Pseudomonadati</taxon>
        <taxon>Myxococcota</taxon>
        <taxon>Myxococcia</taxon>
        <taxon>Myxococcales</taxon>
        <taxon>Cystobacterineae</taxon>
        <taxon>Myxococcaceae</taxon>
        <taxon>Corallococcus</taxon>
    </lineage>
</organism>
<keyword evidence="12" id="KW-1185">Reference proteome</keyword>
<dbReference type="InterPro" id="IPR013751">
    <property type="entry name" value="ACP_syn_III_N"/>
</dbReference>
<evidence type="ECO:0000259" key="10">
    <source>
        <dbReference type="Pfam" id="PF08545"/>
    </source>
</evidence>
<evidence type="ECO:0000313" key="12">
    <source>
        <dbReference type="Proteomes" id="UP001516472"/>
    </source>
</evidence>
<evidence type="ECO:0000256" key="2">
    <source>
        <dbReference type="ARBA" id="ARBA00022516"/>
    </source>
</evidence>
<dbReference type="InterPro" id="IPR013747">
    <property type="entry name" value="ACP_syn_III_C"/>
</dbReference>
<keyword evidence="5 8" id="KW-0443">Lipid metabolism</keyword>
<feature type="domain" description="Beta-ketoacyl-[acyl-carrier-protein] synthase III N-terminal" evidence="10">
    <location>
        <begin position="107"/>
        <end position="174"/>
    </location>
</feature>
<evidence type="ECO:0000256" key="6">
    <source>
        <dbReference type="ARBA" id="ARBA00023160"/>
    </source>
</evidence>
<feature type="active site" evidence="8">
    <location>
        <position position="113"/>
    </location>
</feature>
<evidence type="ECO:0000256" key="4">
    <source>
        <dbReference type="ARBA" id="ARBA00022832"/>
    </source>
</evidence>
<accession>A0ABR9PZQ5</accession>
<feature type="active site" evidence="8">
    <location>
        <position position="292"/>
    </location>
</feature>
<comment type="subcellular location">
    <subcellularLocation>
        <location evidence="8">Cytoplasm</location>
    </subcellularLocation>
</comment>
<dbReference type="Gene3D" id="3.40.47.10">
    <property type="match status" value="1"/>
</dbReference>
<keyword evidence="3 8" id="KW-0808">Transferase</keyword>
<dbReference type="EC" id="2.3.1.180" evidence="8"/>
<comment type="caution">
    <text evidence="11">The sequence shown here is derived from an EMBL/GenBank/DDBJ whole genome shotgun (WGS) entry which is preliminary data.</text>
</comment>